<dbReference type="RefSeq" id="WP_165769891.1">
    <property type="nucleotide sequence ID" value="NZ_OBEH01000001.1"/>
</dbReference>
<feature type="signal peptide" evidence="1">
    <location>
        <begin position="1"/>
        <end position="21"/>
    </location>
</feature>
<sequence length="355" mass="39493">MKNWILVLTSVGLLVSCSSSSVEESTNEGTTSPEINSQWSIPVAEVLDGGPGRDGIPALENPNFTTALGVDFLGDDDLIIGFKNGEDVRGYPHIILNWHEIINDNIGDASLAITYCPLTGTGIGWGRVINGRETTFGVSGLLYNTNLIPFDRETLSNWSQILNESVNGVLTGQKASLSMLFETDWKTWKQMYPNSQVVNLQTGFSRTYEFSPYGNYSSDNNLFLFPVSKKDTRLPSKERVLAITNDGDAKAYRFGSFQNQNIIKDAFKGRNYLIVGNQNFMVAFEPKNEHSTLEFTYVFNGESDVLIEDNEGGQWDIFGYAVSGPRMGERLATPASFMAYWFSIPAFYQTAIYLN</sequence>
<protein>
    <recommendedName>
        <fullName evidence="4">DUF3179 domain-containing protein</fullName>
    </recommendedName>
</protein>
<dbReference type="AlphaFoldDB" id="A0A285MBD8"/>
<dbReference type="Proteomes" id="UP000219048">
    <property type="component" value="Unassembled WGS sequence"/>
</dbReference>
<accession>A0A285MBD8</accession>
<evidence type="ECO:0000256" key="1">
    <source>
        <dbReference type="SAM" id="SignalP"/>
    </source>
</evidence>
<evidence type="ECO:0008006" key="4">
    <source>
        <dbReference type="Google" id="ProtNLM"/>
    </source>
</evidence>
<keyword evidence="1" id="KW-0732">Signal</keyword>
<organism evidence="2 3">
    <name type="scientific">Flagellimonas pacifica</name>
    <dbReference type="NCBI Taxonomy" id="1247520"/>
    <lineage>
        <taxon>Bacteria</taxon>
        <taxon>Pseudomonadati</taxon>
        <taxon>Bacteroidota</taxon>
        <taxon>Flavobacteriia</taxon>
        <taxon>Flavobacteriales</taxon>
        <taxon>Flavobacteriaceae</taxon>
        <taxon>Flagellimonas</taxon>
    </lineage>
</organism>
<feature type="chain" id="PRO_5012990229" description="DUF3179 domain-containing protein" evidence="1">
    <location>
        <begin position="22"/>
        <end position="355"/>
    </location>
</feature>
<name>A0A285MBD8_9FLAO</name>
<dbReference type="PROSITE" id="PS51257">
    <property type="entry name" value="PROKAR_LIPOPROTEIN"/>
    <property type="match status" value="1"/>
</dbReference>
<proteinExistence type="predicted"/>
<keyword evidence="3" id="KW-1185">Reference proteome</keyword>
<evidence type="ECO:0000313" key="2">
    <source>
        <dbReference type="EMBL" id="SNY94470.1"/>
    </source>
</evidence>
<reference evidence="3" key="1">
    <citation type="submission" date="2017-09" db="EMBL/GenBank/DDBJ databases">
        <authorList>
            <person name="Varghese N."/>
            <person name="Submissions S."/>
        </authorList>
    </citation>
    <scope>NUCLEOTIDE SEQUENCE [LARGE SCALE GENOMIC DNA]</scope>
    <source>
        <strain evidence="3">DSM 25885</strain>
    </source>
</reference>
<dbReference type="EMBL" id="OBEH01000001">
    <property type="protein sequence ID" value="SNY94470.1"/>
    <property type="molecule type" value="Genomic_DNA"/>
</dbReference>
<evidence type="ECO:0000313" key="3">
    <source>
        <dbReference type="Proteomes" id="UP000219048"/>
    </source>
</evidence>
<dbReference type="InterPro" id="IPR021516">
    <property type="entry name" value="DUF3179"/>
</dbReference>
<dbReference type="Pfam" id="PF11376">
    <property type="entry name" value="DUF3179"/>
    <property type="match status" value="1"/>
</dbReference>
<gene>
    <name evidence="2" type="ORF">SAMN06265377_0128</name>
</gene>